<dbReference type="InterPro" id="IPR050808">
    <property type="entry name" value="Phage_Integrase"/>
</dbReference>
<evidence type="ECO:0000256" key="4">
    <source>
        <dbReference type="ARBA" id="ARBA00023172"/>
    </source>
</evidence>
<dbReference type="InterPro" id="IPR004107">
    <property type="entry name" value="Integrase_SAM-like_N"/>
</dbReference>
<dbReference type="STRING" id="1628148.BI198_10890"/>
<comment type="caution">
    <text evidence="6">The sequence shown here is derived from an EMBL/GenBank/DDBJ whole genome shotgun (WGS) entry which is preliminary data.</text>
</comment>
<dbReference type="RefSeq" id="WP_070049584.1">
    <property type="nucleotide sequence ID" value="NZ_CBCSDO010000007.1"/>
</dbReference>
<organism evidence="6 7">
    <name type="scientific">Rheinheimera salexigens</name>
    <dbReference type="NCBI Taxonomy" id="1628148"/>
    <lineage>
        <taxon>Bacteria</taxon>
        <taxon>Pseudomonadati</taxon>
        <taxon>Pseudomonadota</taxon>
        <taxon>Gammaproteobacteria</taxon>
        <taxon>Chromatiales</taxon>
        <taxon>Chromatiaceae</taxon>
        <taxon>Rheinheimera</taxon>
    </lineage>
</organism>
<proteinExistence type="inferred from homology"/>
<gene>
    <name evidence="6" type="ORF">BI198_10890</name>
</gene>
<accession>A0A1E7Q752</accession>
<dbReference type="GO" id="GO:0015074">
    <property type="term" value="P:DNA integration"/>
    <property type="evidence" value="ECO:0007669"/>
    <property type="project" value="UniProtKB-KW"/>
</dbReference>
<dbReference type="Proteomes" id="UP000242258">
    <property type="component" value="Unassembled WGS sequence"/>
</dbReference>
<dbReference type="GO" id="GO:0006310">
    <property type="term" value="P:DNA recombination"/>
    <property type="evidence" value="ECO:0007669"/>
    <property type="project" value="UniProtKB-KW"/>
</dbReference>
<sequence length="396" mass="45699">MANISVRTGKLVLDFRYQGIRCREQTALTDTKSNRAKLAKLLIDIDAAIRLGSFIYSDYFPGSSRASSFTLIDKTIKAKMETAASHSQQNTQLYSECPLFSTFSVEWLAENEGVWKTSYAENVKSIYDNYLLDYFGSQRLDEISRTDIIKFRATLTKPQSSGKRISNDWINHIMTQLHRVMVEAAKRFEFTNPYQDIKPLKIDKPLINPLTLQEVRIFLAGVRADFRNYYNVRFFTGLRTGEIDGLKWKYVDFDRRQIIVHETIVNGRLETPKNSGSYRAVHMSSVVYNALQAQKLITRDNEYVFCNGNGNTLDHRNITKRVWRPTLELLGLQPRRAYETRHTAATLWLAAGENPEWIAKQLGHSSTKMLFERYSRYVPNITRQDGSAFEALLDNL</sequence>
<dbReference type="InterPro" id="IPR022000">
    <property type="entry name" value="Min27-like_integrase_DNA_bind"/>
</dbReference>
<dbReference type="Pfam" id="PF00589">
    <property type="entry name" value="Phage_integrase"/>
    <property type="match status" value="1"/>
</dbReference>
<keyword evidence="7" id="KW-1185">Reference proteome</keyword>
<keyword evidence="3" id="KW-0238">DNA-binding</keyword>
<name>A0A1E7Q752_9GAMM</name>
<dbReference type="OrthoDB" id="5391994at2"/>
<protein>
    <submittedName>
        <fullName evidence="6">Integrase</fullName>
    </submittedName>
</protein>
<comment type="similarity">
    <text evidence="1">Belongs to the 'phage' integrase family.</text>
</comment>
<dbReference type="InterPro" id="IPR011010">
    <property type="entry name" value="DNA_brk_join_enz"/>
</dbReference>
<dbReference type="GO" id="GO:0003677">
    <property type="term" value="F:DNA binding"/>
    <property type="evidence" value="ECO:0007669"/>
    <property type="project" value="UniProtKB-KW"/>
</dbReference>
<dbReference type="Pfam" id="PF12167">
    <property type="entry name" value="Arm-DNA-bind_2"/>
    <property type="match status" value="1"/>
</dbReference>
<dbReference type="EMBL" id="MKEK01000001">
    <property type="protein sequence ID" value="OEY70015.1"/>
    <property type="molecule type" value="Genomic_DNA"/>
</dbReference>
<dbReference type="Gene3D" id="1.10.150.130">
    <property type="match status" value="1"/>
</dbReference>
<dbReference type="Gene3D" id="1.10.443.10">
    <property type="entry name" value="Intergrase catalytic core"/>
    <property type="match status" value="1"/>
</dbReference>
<dbReference type="PANTHER" id="PTHR30629">
    <property type="entry name" value="PROPHAGE INTEGRASE"/>
    <property type="match status" value="1"/>
</dbReference>
<dbReference type="CDD" id="cd01189">
    <property type="entry name" value="INT_ICEBs1_C_like"/>
    <property type="match status" value="1"/>
</dbReference>
<evidence type="ECO:0000256" key="3">
    <source>
        <dbReference type="ARBA" id="ARBA00023125"/>
    </source>
</evidence>
<evidence type="ECO:0000313" key="6">
    <source>
        <dbReference type="EMBL" id="OEY70015.1"/>
    </source>
</evidence>
<reference evidence="7" key="1">
    <citation type="submission" date="2016-09" db="EMBL/GenBank/DDBJ databases">
        <authorList>
            <person name="Wan X."/>
            <person name="Hou S."/>
        </authorList>
    </citation>
    <scope>NUCLEOTIDE SEQUENCE [LARGE SCALE GENOMIC DNA]</scope>
    <source>
        <strain evidence="7">KH87</strain>
    </source>
</reference>
<keyword evidence="2" id="KW-0229">DNA integration</keyword>
<feature type="domain" description="Tyr recombinase" evidence="5">
    <location>
        <begin position="205"/>
        <end position="389"/>
    </location>
</feature>
<evidence type="ECO:0000256" key="1">
    <source>
        <dbReference type="ARBA" id="ARBA00008857"/>
    </source>
</evidence>
<dbReference type="Pfam" id="PF14659">
    <property type="entry name" value="Phage_int_SAM_3"/>
    <property type="match status" value="1"/>
</dbReference>
<dbReference type="PROSITE" id="PS51898">
    <property type="entry name" value="TYR_RECOMBINASE"/>
    <property type="match status" value="1"/>
</dbReference>
<evidence type="ECO:0000259" key="5">
    <source>
        <dbReference type="PROSITE" id="PS51898"/>
    </source>
</evidence>
<evidence type="ECO:0000313" key="7">
    <source>
        <dbReference type="Proteomes" id="UP000242258"/>
    </source>
</evidence>
<dbReference type="AlphaFoldDB" id="A0A1E7Q752"/>
<dbReference type="SUPFAM" id="SSF56349">
    <property type="entry name" value="DNA breaking-rejoining enzymes"/>
    <property type="match status" value="1"/>
</dbReference>
<dbReference type="InterPro" id="IPR002104">
    <property type="entry name" value="Integrase_catalytic"/>
</dbReference>
<dbReference type="InterPro" id="IPR010998">
    <property type="entry name" value="Integrase_recombinase_N"/>
</dbReference>
<evidence type="ECO:0000256" key="2">
    <source>
        <dbReference type="ARBA" id="ARBA00022908"/>
    </source>
</evidence>
<dbReference type="InterPro" id="IPR013762">
    <property type="entry name" value="Integrase-like_cat_sf"/>
</dbReference>
<dbReference type="PANTHER" id="PTHR30629:SF2">
    <property type="entry name" value="PROPHAGE INTEGRASE INTS-RELATED"/>
    <property type="match status" value="1"/>
</dbReference>
<keyword evidence="4" id="KW-0233">DNA recombination</keyword>